<evidence type="ECO:0000313" key="2">
    <source>
        <dbReference type="Proteomes" id="UP001595957"/>
    </source>
</evidence>
<name>A0ABV9EXV4_9SPHN</name>
<protein>
    <submittedName>
        <fullName evidence="1">Uncharacterized protein</fullName>
    </submittedName>
</protein>
<organism evidence="1 2">
    <name type="scientific">Sphingobium tyrosinilyticum</name>
    <dbReference type="NCBI Taxonomy" id="2715436"/>
    <lineage>
        <taxon>Bacteria</taxon>
        <taxon>Pseudomonadati</taxon>
        <taxon>Pseudomonadota</taxon>
        <taxon>Alphaproteobacteria</taxon>
        <taxon>Sphingomonadales</taxon>
        <taxon>Sphingomonadaceae</taxon>
        <taxon>Sphingobium</taxon>
    </lineage>
</organism>
<sequence>MIYAAIARYLGFGSATGAAWEGDWEELKQDLGAMCAAFLLSAD</sequence>
<keyword evidence="2" id="KW-1185">Reference proteome</keyword>
<reference evidence="2" key="1">
    <citation type="journal article" date="2019" name="Int. J. Syst. Evol. Microbiol.">
        <title>The Global Catalogue of Microorganisms (GCM) 10K type strain sequencing project: providing services to taxonomists for standard genome sequencing and annotation.</title>
        <authorList>
            <consortium name="The Broad Institute Genomics Platform"/>
            <consortium name="The Broad Institute Genome Sequencing Center for Infectious Disease"/>
            <person name="Wu L."/>
            <person name="Ma J."/>
        </authorList>
    </citation>
    <scope>NUCLEOTIDE SEQUENCE [LARGE SCALE GENOMIC DNA]</scope>
    <source>
        <strain evidence="2">NBRC 103632</strain>
    </source>
</reference>
<dbReference type="EMBL" id="JBHSFZ010000015">
    <property type="protein sequence ID" value="MFC4594405.1"/>
    <property type="molecule type" value="Genomic_DNA"/>
</dbReference>
<dbReference type="Proteomes" id="UP001595957">
    <property type="component" value="Unassembled WGS sequence"/>
</dbReference>
<evidence type="ECO:0000313" key="1">
    <source>
        <dbReference type="EMBL" id="MFC4594405.1"/>
    </source>
</evidence>
<comment type="caution">
    <text evidence="1">The sequence shown here is derived from an EMBL/GenBank/DDBJ whole genome shotgun (WGS) entry which is preliminary data.</text>
</comment>
<proteinExistence type="predicted"/>
<accession>A0ABV9EXV4</accession>
<dbReference type="RefSeq" id="WP_257784379.1">
    <property type="nucleotide sequence ID" value="NZ_JBHSFZ010000015.1"/>
</dbReference>
<gene>
    <name evidence="1" type="ORF">ACFO3E_09400</name>
</gene>